<dbReference type="Pfam" id="PF02321">
    <property type="entry name" value="OEP"/>
    <property type="match status" value="2"/>
</dbReference>
<keyword evidence="4" id="KW-1134">Transmembrane beta strand</keyword>
<evidence type="ECO:0000256" key="3">
    <source>
        <dbReference type="ARBA" id="ARBA00022448"/>
    </source>
</evidence>
<protein>
    <submittedName>
        <fullName evidence="9">TolC family protein</fullName>
    </submittedName>
</protein>
<dbReference type="EMBL" id="JAHLFU010000181">
    <property type="protein sequence ID" value="MBU3853849.1"/>
    <property type="molecule type" value="Genomic_DNA"/>
</dbReference>
<evidence type="ECO:0000256" key="8">
    <source>
        <dbReference type="SAM" id="Coils"/>
    </source>
</evidence>
<dbReference type="InterPro" id="IPR003423">
    <property type="entry name" value="OMP_efflux"/>
</dbReference>
<evidence type="ECO:0000256" key="1">
    <source>
        <dbReference type="ARBA" id="ARBA00004442"/>
    </source>
</evidence>
<keyword evidence="3" id="KW-0813">Transport</keyword>
<dbReference type="GO" id="GO:0009279">
    <property type="term" value="C:cell outer membrane"/>
    <property type="evidence" value="ECO:0007669"/>
    <property type="project" value="UniProtKB-SubCell"/>
</dbReference>
<dbReference type="Gene3D" id="1.20.1600.10">
    <property type="entry name" value="Outer membrane efflux proteins (OEP)"/>
    <property type="match status" value="1"/>
</dbReference>
<dbReference type="Proteomes" id="UP000823865">
    <property type="component" value="Unassembled WGS sequence"/>
</dbReference>
<dbReference type="SUPFAM" id="SSF56954">
    <property type="entry name" value="Outer membrane efflux proteins (OEP)"/>
    <property type="match status" value="1"/>
</dbReference>
<accession>A0A9E2P1D1</accession>
<dbReference type="AlphaFoldDB" id="A0A9E2P1D1"/>
<evidence type="ECO:0000256" key="5">
    <source>
        <dbReference type="ARBA" id="ARBA00022692"/>
    </source>
</evidence>
<keyword evidence="7" id="KW-0998">Cell outer membrane</keyword>
<comment type="subcellular location">
    <subcellularLocation>
        <location evidence="1">Cell outer membrane</location>
    </subcellularLocation>
</comment>
<reference evidence="9" key="1">
    <citation type="journal article" date="2021" name="PeerJ">
        <title>Extensive microbial diversity within the chicken gut microbiome revealed by metagenomics and culture.</title>
        <authorList>
            <person name="Gilroy R."/>
            <person name="Ravi A."/>
            <person name="Getino M."/>
            <person name="Pursley I."/>
            <person name="Horton D.L."/>
            <person name="Alikhan N.F."/>
            <person name="Baker D."/>
            <person name="Gharbi K."/>
            <person name="Hall N."/>
            <person name="Watson M."/>
            <person name="Adriaenssens E.M."/>
            <person name="Foster-Nyarko E."/>
            <person name="Jarju S."/>
            <person name="Secka A."/>
            <person name="Antonio M."/>
            <person name="Oren A."/>
            <person name="Chaudhuri R.R."/>
            <person name="La Ragione R."/>
            <person name="Hildebrand F."/>
            <person name="Pallen M.J."/>
        </authorList>
    </citation>
    <scope>NUCLEOTIDE SEQUENCE</scope>
    <source>
        <strain evidence="9">G3-2149</strain>
    </source>
</reference>
<organism evidence="9 10">
    <name type="scientific">Candidatus Paraprevotella stercoravium</name>
    <dbReference type="NCBI Taxonomy" id="2838725"/>
    <lineage>
        <taxon>Bacteria</taxon>
        <taxon>Pseudomonadati</taxon>
        <taxon>Bacteroidota</taxon>
        <taxon>Bacteroidia</taxon>
        <taxon>Bacteroidales</taxon>
        <taxon>Prevotellaceae</taxon>
        <taxon>Paraprevotella</taxon>
    </lineage>
</organism>
<keyword evidence="8" id="KW-0175">Coiled coil</keyword>
<reference evidence="9" key="2">
    <citation type="submission" date="2021-04" db="EMBL/GenBank/DDBJ databases">
        <authorList>
            <person name="Gilroy R."/>
        </authorList>
    </citation>
    <scope>NUCLEOTIDE SEQUENCE</scope>
    <source>
        <strain evidence="9">G3-2149</strain>
    </source>
</reference>
<comment type="similarity">
    <text evidence="2">Belongs to the outer membrane factor (OMF) (TC 1.B.17) family.</text>
</comment>
<dbReference type="PANTHER" id="PTHR30026:SF23">
    <property type="entry name" value="TO APRF-PUTATIVE OUTER MEMBRANE EFFLUX PROTEIN OR SECRETED ALKALINE PHOSPHATASE-RELATED"/>
    <property type="match status" value="1"/>
</dbReference>
<evidence type="ECO:0000256" key="2">
    <source>
        <dbReference type="ARBA" id="ARBA00007613"/>
    </source>
</evidence>
<evidence type="ECO:0000256" key="4">
    <source>
        <dbReference type="ARBA" id="ARBA00022452"/>
    </source>
</evidence>
<dbReference type="GO" id="GO:0015562">
    <property type="term" value="F:efflux transmembrane transporter activity"/>
    <property type="evidence" value="ECO:0007669"/>
    <property type="project" value="InterPro"/>
</dbReference>
<evidence type="ECO:0000313" key="9">
    <source>
        <dbReference type="EMBL" id="MBU3853849.1"/>
    </source>
</evidence>
<comment type="caution">
    <text evidence="9">The sequence shown here is derived from an EMBL/GenBank/DDBJ whole genome shotgun (WGS) entry which is preliminary data.</text>
</comment>
<keyword evidence="6" id="KW-0472">Membrane</keyword>
<evidence type="ECO:0000313" key="10">
    <source>
        <dbReference type="Proteomes" id="UP000823865"/>
    </source>
</evidence>
<evidence type="ECO:0000256" key="7">
    <source>
        <dbReference type="ARBA" id="ARBA00023237"/>
    </source>
</evidence>
<feature type="coiled-coil region" evidence="8">
    <location>
        <begin position="333"/>
        <end position="392"/>
    </location>
</feature>
<dbReference type="GO" id="GO:0015288">
    <property type="term" value="F:porin activity"/>
    <property type="evidence" value="ECO:0007669"/>
    <property type="project" value="TreeGrafter"/>
</dbReference>
<name>A0A9E2P1D1_9BACT</name>
<dbReference type="InterPro" id="IPR051906">
    <property type="entry name" value="TolC-like"/>
</dbReference>
<evidence type="ECO:0000256" key="6">
    <source>
        <dbReference type="ARBA" id="ARBA00023136"/>
    </source>
</evidence>
<dbReference type="PANTHER" id="PTHR30026">
    <property type="entry name" value="OUTER MEMBRANE PROTEIN TOLC"/>
    <property type="match status" value="1"/>
</dbReference>
<dbReference type="GO" id="GO:1990281">
    <property type="term" value="C:efflux pump complex"/>
    <property type="evidence" value="ECO:0007669"/>
    <property type="project" value="TreeGrafter"/>
</dbReference>
<keyword evidence="5" id="KW-0812">Transmembrane</keyword>
<proteinExistence type="inferred from homology"/>
<feature type="coiled-coil region" evidence="8">
    <location>
        <begin position="156"/>
        <end position="183"/>
    </location>
</feature>
<sequence length="438" mass="50821">MRWKLIDLLVLFIGLWGLTDGIYARQDTLFLSLPQLFERGSREHLRLAADRLKENIAKEQARTARTARLPEMNIGLKGGYLGQPVVWQHGLNDATCPESPDWQQNYSFDFSQPVYQGGRICYAIRQADLAQELAVLQTKADCAEIKLALLDQYLSLFSLYKQCRVLQRNIEESEQRLKNIRRLCEEGVITNNDVLRSEMQLTDNRLSLSETQNNIRLVSQQLDILLGMDEELLLLPDTALLEQSCPIVAYEDYVDRAYVIEPSMLLLQKQTEMAQNQIRLTQAEQMPRLSLYASNTLARPITRTMADLYNNSWNVGLTFSYSLSSLYQNRHRLNEARQQVKLLQNTTEQSRQQIRMAVQKALLRHREALDRVEALKLSVRQAEENYRIMNNRYLNQLAILTDLLDADNLRLNAELQLTTARTRVLYTYYELQRMIGNL</sequence>
<gene>
    <name evidence="9" type="ORF">H9789_08565</name>
</gene>